<comment type="caution">
    <text evidence="1">The sequence shown here is derived from an EMBL/GenBank/DDBJ whole genome shotgun (WGS) entry which is preliminary data.</text>
</comment>
<dbReference type="OrthoDB" id="6204841at2"/>
<dbReference type="AlphaFoldDB" id="A0A4V3DIT2"/>
<accession>A0A4V3DIT2</accession>
<name>A0A4V3DIT2_9GAMM</name>
<keyword evidence="2" id="KW-1185">Reference proteome</keyword>
<proteinExistence type="predicted"/>
<evidence type="ECO:0000313" key="2">
    <source>
        <dbReference type="Proteomes" id="UP000295724"/>
    </source>
</evidence>
<protein>
    <submittedName>
        <fullName evidence="1">Uncharacterized protein</fullName>
    </submittedName>
</protein>
<sequence length="64" mass="7662">MNKNEKIVLQCADCEFKYKKTLKWLENTHIFECCSCHAELDIDEVIKDIMNTDLDQNVYTIYQK</sequence>
<gene>
    <name evidence="1" type="ORF">C8D91_0322</name>
</gene>
<dbReference type="EMBL" id="SNZB01000001">
    <property type="protein sequence ID" value="TDR23461.1"/>
    <property type="molecule type" value="Genomic_DNA"/>
</dbReference>
<evidence type="ECO:0000313" key="1">
    <source>
        <dbReference type="EMBL" id="TDR23461.1"/>
    </source>
</evidence>
<dbReference type="RefSeq" id="WP_099017898.1">
    <property type="nucleotide sequence ID" value="NZ_NIHB01000001.1"/>
</dbReference>
<dbReference type="Proteomes" id="UP000295724">
    <property type="component" value="Unassembled WGS sequence"/>
</dbReference>
<reference evidence="1 2" key="1">
    <citation type="submission" date="2019-03" db="EMBL/GenBank/DDBJ databases">
        <title>Genomic Encyclopedia of Type Strains, Phase IV (KMG-IV): sequencing the most valuable type-strain genomes for metagenomic binning, comparative biology and taxonomic classification.</title>
        <authorList>
            <person name="Goeker M."/>
        </authorList>
    </citation>
    <scope>NUCLEOTIDE SEQUENCE [LARGE SCALE GENOMIC DNA]</scope>
    <source>
        <strain evidence="1 2">DSM 25488</strain>
    </source>
</reference>
<organism evidence="1 2">
    <name type="scientific">Marinicella litoralis</name>
    <dbReference type="NCBI Taxonomy" id="644220"/>
    <lineage>
        <taxon>Bacteria</taxon>
        <taxon>Pseudomonadati</taxon>
        <taxon>Pseudomonadota</taxon>
        <taxon>Gammaproteobacteria</taxon>
        <taxon>Lysobacterales</taxon>
        <taxon>Marinicellaceae</taxon>
        <taxon>Marinicella</taxon>
    </lineage>
</organism>